<reference evidence="1 2" key="1">
    <citation type="journal article" date="2014" name="BMC Genomics">
        <title>Genome sequencing of four Aureobasidium pullulans varieties: biotechnological potential, stress tolerance, and description of new species.</title>
        <authorList>
            <person name="Gostin Ar C."/>
            <person name="Ohm R.A."/>
            <person name="Kogej T."/>
            <person name="Sonjak S."/>
            <person name="Turk M."/>
            <person name="Zajc J."/>
            <person name="Zalar P."/>
            <person name="Grube M."/>
            <person name="Sun H."/>
            <person name="Han J."/>
            <person name="Sharma A."/>
            <person name="Chiniquy J."/>
            <person name="Ngan C.Y."/>
            <person name="Lipzen A."/>
            <person name="Barry K."/>
            <person name="Grigoriev I.V."/>
            <person name="Gunde-Cimerman N."/>
        </authorList>
    </citation>
    <scope>NUCLEOTIDE SEQUENCE [LARGE SCALE GENOMIC DNA]</scope>
    <source>
        <strain evidence="1 2">CBS 147.97</strain>
    </source>
</reference>
<evidence type="ECO:0000313" key="1">
    <source>
        <dbReference type="EMBL" id="KEQ74376.1"/>
    </source>
</evidence>
<dbReference type="RefSeq" id="XP_013428647.1">
    <property type="nucleotide sequence ID" value="XM_013573193.1"/>
</dbReference>
<sequence>MRFVERLEHHCFTAFGHITDGVPFPNRLATRASHIPMYNNPVLKKSSMMPIVTAFRSLDWPAGRKGISDRVIALMQQEALDLAHPARLCASCHLTAIFGLVRVLGRGPPASHWVEDGTTLRELVATLLQHFTGRL</sequence>
<dbReference type="EMBL" id="KL584707">
    <property type="protein sequence ID" value="KEQ74376.1"/>
    <property type="molecule type" value="Genomic_DNA"/>
</dbReference>
<gene>
    <name evidence="1" type="ORF">M436DRAFT_62770</name>
</gene>
<proteinExistence type="predicted"/>
<keyword evidence="2" id="KW-1185">Reference proteome</keyword>
<evidence type="ECO:0000313" key="2">
    <source>
        <dbReference type="Proteomes" id="UP000027730"/>
    </source>
</evidence>
<dbReference type="HOGENOM" id="CLU_1885372_0_0_1"/>
<dbReference type="GeneID" id="25413430"/>
<organism evidence="1 2">
    <name type="scientific">Aureobasidium namibiae CBS 147.97</name>
    <dbReference type="NCBI Taxonomy" id="1043004"/>
    <lineage>
        <taxon>Eukaryota</taxon>
        <taxon>Fungi</taxon>
        <taxon>Dikarya</taxon>
        <taxon>Ascomycota</taxon>
        <taxon>Pezizomycotina</taxon>
        <taxon>Dothideomycetes</taxon>
        <taxon>Dothideomycetidae</taxon>
        <taxon>Dothideales</taxon>
        <taxon>Saccotheciaceae</taxon>
        <taxon>Aureobasidium</taxon>
    </lineage>
</organism>
<accession>A0A074XII2</accession>
<protein>
    <submittedName>
        <fullName evidence="1">Uncharacterized protein</fullName>
    </submittedName>
</protein>
<dbReference type="AlphaFoldDB" id="A0A074XII2"/>
<dbReference type="Proteomes" id="UP000027730">
    <property type="component" value="Unassembled WGS sequence"/>
</dbReference>
<name>A0A074XII2_9PEZI</name>